<proteinExistence type="predicted"/>
<name>A0A8S5LP99_9CAUD</name>
<sequence length="147" mass="16689">MNIIELMQNIVKGFPKLNDVLHIDYTTPNTDSYGLSPTGDTLIKSDVLGNQERQHTFILYAVYQSVNDYDRLANSGLLLELQLWLEKQAKGQMLTVTVGDNELAGELTKITCANGMLYEIPNDNLNSNVMYQMQITAQYKIFESEEF</sequence>
<reference evidence="1" key="1">
    <citation type="journal article" date="2021" name="Proc. Natl. Acad. Sci. U.S.A.">
        <title>A Catalog of Tens of Thousands of Viruses from Human Metagenomes Reveals Hidden Associations with Chronic Diseases.</title>
        <authorList>
            <person name="Tisza M.J."/>
            <person name="Buck C.B."/>
        </authorList>
    </citation>
    <scope>NUCLEOTIDE SEQUENCE</scope>
    <source>
        <strain evidence="1">Cto6l14</strain>
    </source>
</reference>
<protein>
    <submittedName>
        <fullName evidence="1">Minor capsid protein from bacteriophage</fullName>
    </submittedName>
</protein>
<evidence type="ECO:0000313" key="1">
    <source>
        <dbReference type="EMBL" id="DAD71762.1"/>
    </source>
</evidence>
<organism evidence="1">
    <name type="scientific">Siphoviridae sp. cto6l14</name>
    <dbReference type="NCBI Taxonomy" id="2827590"/>
    <lineage>
        <taxon>Viruses</taxon>
        <taxon>Duplodnaviria</taxon>
        <taxon>Heunggongvirae</taxon>
        <taxon>Uroviricota</taxon>
        <taxon>Caudoviricetes</taxon>
    </lineage>
</organism>
<dbReference type="EMBL" id="BK015887">
    <property type="protein sequence ID" value="DAD71762.1"/>
    <property type="molecule type" value="Genomic_DNA"/>
</dbReference>
<accession>A0A8S5LP99</accession>